<dbReference type="InterPro" id="IPR036890">
    <property type="entry name" value="HATPase_C_sf"/>
</dbReference>
<evidence type="ECO:0000313" key="19">
    <source>
        <dbReference type="EMBL" id="SMF60893.1"/>
    </source>
</evidence>
<dbReference type="PANTHER" id="PTHR44936">
    <property type="entry name" value="SENSOR PROTEIN CREC"/>
    <property type="match status" value="1"/>
</dbReference>
<dbReference type="CDD" id="cd00082">
    <property type="entry name" value="HisKA"/>
    <property type="match status" value="1"/>
</dbReference>
<comment type="catalytic activity">
    <reaction evidence="1">
        <text>ATP + protein L-histidine = ADP + protein N-phospho-L-histidine.</text>
        <dbReference type="EC" id="2.7.13.3"/>
    </reaction>
</comment>
<evidence type="ECO:0000259" key="18">
    <source>
        <dbReference type="PROSITE" id="PS50885"/>
    </source>
</evidence>
<keyword evidence="13" id="KW-0902">Two-component regulatory system</keyword>
<dbReference type="InterPro" id="IPR003660">
    <property type="entry name" value="HAMP_dom"/>
</dbReference>
<dbReference type="InterPro" id="IPR005467">
    <property type="entry name" value="His_kinase_dom"/>
</dbReference>
<evidence type="ECO:0000256" key="15">
    <source>
        <dbReference type="SAM" id="MobiDB-lite"/>
    </source>
</evidence>
<dbReference type="Gene3D" id="3.30.565.10">
    <property type="entry name" value="Histidine kinase-like ATPase, C-terminal domain"/>
    <property type="match status" value="1"/>
</dbReference>
<keyword evidence="9" id="KW-0547">Nucleotide-binding</keyword>
<dbReference type="PROSITE" id="PS50885">
    <property type="entry name" value="HAMP"/>
    <property type="match status" value="1"/>
</dbReference>
<dbReference type="GO" id="GO:0005524">
    <property type="term" value="F:ATP binding"/>
    <property type="evidence" value="ECO:0007669"/>
    <property type="project" value="UniProtKB-KW"/>
</dbReference>
<dbReference type="SMART" id="SM00387">
    <property type="entry name" value="HATPase_c"/>
    <property type="match status" value="1"/>
</dbReference>
<evidence type="ECO:0000256" key="11">
    <source>
        <dbReference type="ARBA" id="ARBA00022840"/>
    </source>
</evidence>
<evidence type="ECO:0000256" key="2">
    <source>
        <dbReference type="ARBA" id="ARBA00004429"/>
    </source>
</evidence>
<proteinExistence type="predicted"/>
<dbReference type="Gene3D" id="1.10.287.130">
    <property type="match status" value="1"/>
</dbReference>
<dbReference type="SMART" id="SM00304">
    <property type="entry name" value="HAMP"/>
    <property type="match status" value="1"/>
</dbReference>
<dbReference type="Pfam" id="PF00672">
    <property type="entry name" value="HAMP"/>
    <property type="match status" value="1"/>
</dbReference>
<dbReference type="PRINTS" id="PR00344">
    <property type="entry name" value="BCTRLSENSOR"/>
</dbReference>
<dbReference type="InterPro" id="IPR050980">
    <property type="entry name" value="2C_sensor_his_kinase"/>
</dbReference>
<dbReference type="AlphaFoldDB" id="A0A1Y6CLN8"/>
<evidence type="ECO:0000256" key="3">
    <source>
        <dbReference type="ARBA" id="ARBA00012438"/>
    </source>
</evidence>
<evidence type="ECO:0000256" key="13">
    <source>
        <dbReference type="ARBA" id="ARBA00023012"/>
    </source>
</evidence>
<sequence length="476" mass="54099">MPTGRDSLRDEMERGADRGGDRLGEATGLAADLLTLRPPRSWPRRMLPRSLLGRSLLIILLPLVLLQVISTWIFYDRHYDTITRRLSQYLAGDVGAVVQMIREADDANQLQDVYEFAWRRLWLRVRLLDTDTLSQPSRPWIPSILDKKLTDALAERLDLPFVIDTHSLPRDVWIEVDLGNKILYVLVPRERLFSETSYIFIMWMVGTSIILAVVALLFMRNQVKPIRRLAQVSEMFGKGVDVSDFKPEGATEVRQASIAFLRMRERIRRQIEQRTTMLAGVSHDLRTPLTRMKLELALLGEGGEVEALKHDVTQMERMIEGYLAFARGEGTEQPRPLDLGDLLRQVAEQARREGASVDLHIEERLPAVLRREAMRRCLANLINNAQRYGGQVTVTAGRRREGIEILVDDDGPGIPPEQREEVFKPFFRLERSRNPETGGTGLGLTIARDVVRSHGGDLTLDQAPAGGLRARIWLPQ</sequence>
<evidence type="ECO:0000256" key="7">
    <source>
        <dbReference type="ARBA" id="ARBA00022679"/>
    </source>
</evidence>
<evidence type="ECO:0000259" key="17">
    <source>
        <dbReference type="PROSITE" id="PS50109"/>
    </source>
</evidence>
<keyword evidence="10 19" id="KW-0418">Kinase</keyword>
<evidence type="ECO:0000256" key="5">
    <source>
        <dbReference type="ARBA" id="ARBA00022519"/>
    </source>
</evidence>
<dbReference type="Proteomes" id="UP000192917">
    <property type="component" value="Unassembled WGS sequence"/>
</dbReference>
<dbReference type="Pfam" id="PF00512">
    <property type="entry name" value="HisKA"/>
    <property type="match status" value="1"/>
</dbReference>
<gene>
    <name evidence="19" type="ORF">SAMN05428998_123105</name>
</gene>
<comment type="subcellular location">
    <subcellularLocation>
        <location evidence="2">Cell inner membrane</location>
        <topology evidence="2">Multi-pass membrane protein</topology>
    </subcellularLocation>
</comment>
<evidence type="ECO:0000256" key="12">
    <source>
        <dbReference type="ARBA" id="ARBA00022989"/>
    </source>
</evidence>
<feature type="region of interest" description="Disordered" evidence="15">
    <location>
        <begin position="1"/>
        <end position="23"/>
    </location>
</feature>
<evidence type="ECO:0000256" key="16">
    <source>
        <dbReference type="SAM" id="Phobius"/>
    </source>
</evidence>
<dbReference type="RefSeq" id="WP_218822911.1">
    <property type="nucleotide sequence ID" value="NZ_FWZX01000023.1"/>
</dbReference>
<evidence type="ECO:0000256" key="6">
    <source>
        <dbReference type="ARBA" id="ARBA00022553"/>
    </source>
</evidence>
<protein>
    <recommendedName>
        <fullName evidence="3">histidine kinase</fullName>
        <ecNumber evidence="3">2.7.13.3</ecNumber>
    </recommendedName>
</protein>
<keyword evidence="14 16" id="KW-0472">Membrane</keyword>
<reference evidence="19 20" key="1">
    <citation type="submission" date="2017-04" db="EMBL/GenBank/DDBJ databases">
        <authorList>
            <person name="Afonso C.L."/>
            <person name="Miller P.J."/>
            <person name="Scott M.A."/>
            <person name="Spackman E."/>
            <person name="Goraichik I."/>
            <person name="Dimitrov K.M."/>
            <person name="Suarez D.L."/>
            <person name="Swayne D.E."/>
        </authorList>
    </citation>
    <scope>NUCLEOTIDE SEQUENCE [LARGE SCALE GENOMIC DNA]</scope>
    <source>
        <strain evidence="19 20">USBA 355</strain>
    </source>
</reference>
<organism evidence="19 20">
    <name type="scientific">Tistlia consotensis USBA 355</name>
    <dbReference type="NCBI Taxonomy" id="560819"/>
    <lineage>
        <taxon>Bacteria</taxon>
        <taxon>Pseudomonadati</taxon>
        <taxon>Pseudomonadota</taxon>
        <taxon>Alphaproteobacteria</taxon>
        <taxon>Rhodospirillales</taxon>
        <taxon>Rhodovibrionaceae</taxon>
        <taxon>Tistlia</taxon>
    </lineage>
</organism>
<evidence type="ECO:0000256" key="14">
    <source>
        <dbReference type="ARBA" id="ARBA00023136"/>
    </source>
</evidence>
<dbReference type="SUPFAM" id="SSF55874">
    <property type="entry name" value="ATPase domain of HSP90 chaperone/DNA topoisomerase II/histidine kinase"/>
    <property type="match status" value="1"/>
</dbReference>
<keyword evidence="6" id="KW-0597">Phosphoprotein</keyword>
<dbReference type="EMBL" id="FWZX01000023">
    <property type="protein sequence ID" value="SMF60893.1"/>
    <property type="molecule type" value="Genomic_DNA"/>
</dbReference>
<evidence type="ECO:0000256" key="10">
    <source>
        <dbReference type="ARBA" id="ARBA00022777"/>
    </source>
</evidence>
<dbReference type="SUPFAM" id="SSF47384">
    <property type="entry name" value="Homodimeric domain of signal transducing histidine kinase"/>
    <property type="match status" value="1"/>
</dbReference>
<keyword evidence="20" id="KW-1185">Reference proteome</keyword>
<evidence type="ECO:0000256" key="9">
    <source>
        <dbReference type="ARBA" id="ARBA00022741"/>
    </source>
</evidence>
<dbReference type="CDD" id="cd00075">
    <property type="entry name" value="HATPase"/>
    <property type="match status" value="1"/>
</dbReference>
<evidence type="ECO:0000313" key="20">
    <source>
        <dbReference type="Proteomes" id="UP000192917"/>
    </source>
</evidence>
<dbReference type="GO" id="GO:0005886">
    <property type="term" value="C:plasma membrane"/>
    <property type="evidence" value="ECO:0007669"/>
    <property type="project" value="UniProtKB-SubCell"/>
</dbReference>
<dbReference type="InterPro" id="IPR004358">
    <property type="entry name" value="Sig_transdc_His_kin-like_C"/>
</dbReference>
<feature type="domain" description="Histidine kinase" evidence="17">
    <location>
        <begin position="280"/>
        <end position="476"/>
    </location>
</feature>
<keyword evidence="7" id="KW-0808">Transferase</keyword>
<keyword evidence="11" id="KW-0067">ATP-binding</keyword>
<name>A0A1Y6CLN8_9PROT</name>
<dbReference type="InterPro" id="IPR003661">
    <property type="entry name" value="HisK_dim/P_dom"/>
</dbReference>
<accession>A0A1Y6CLN8</accession>
<keyword evidence="12 16" id="KW-1133">Transmembrane helix</keyword>
<dbReference type="Pfam" id="PF02518">
    <property type="entry name" value="HATPase_c"/>
    <property type="match status" value="1"/>
</dbReference>
<keyword evidence="4" id="KW-1003">Cell membrane</keyword>
<dbReference type="PROSITE" id="PS50109">
    <property type="entry name" value="HIS_KIN"/>
    <property type="match status" value="1"/>
</dbReference>
<keyword evidence="5" id="KW-0997">Cell inner membrane</keyword>
<dbReference type="PANTHER" id="PTHR44936:SF5">
    <property type="entry name" value="SENSOR HISTIDINE KINASE ENVZ"/>
    <property type="match status" value="1"/>
</dbReference>
<dbReference type="SMART" id="SM00388">
    <property type="entry name" value="HisKA"/>
    <property type="match status" value="1"/>
</dbReference>
<dbReference type="InterPro" id="IPR036097">
    <property type="entry name" value="HisK_dim/P_sf"/>
</dbReference>
<dbReference type="InterPro" id="IPR003594">
    <property type="entry name" value="HATPase_dom"/>
</dbReference>
<dbReference type="STRING" id="560819.SAMN05428998_123105"/>
<dbReference type="EC" id="2.7.13.3" evidence="3"/>
<feature type="transmembrane region" description="Helical" evidence="16">
    <location>
        <begin position="198"/>
        <end position="219"/>
    </location>
</feature>
<keyword evidence="8 16" id="KW-0812">Transmembrane</keyword>
<dbReference type="GO" id="GO:0000155">
    <property type="term" value="F:phosphorelay sensor kinase activity"/>
    <property type="evidence" value="ECO:0007669"/>
    <property type="project" value="InterPro"/>
</dbReference>
<feature type="domain" description="HAMP" evidence="18">
    <location>
        <begin position="220"/>
        <end position="272"/>
    </location>
</feature>
<evidence type="ECO:0000256" key="4">
    <source>
        <dbReference type="ARBA" id="ARBA00022475"/>
    </source>
</evidence>
<evidence type="ECO:0000256" key="1">
    <source>
        <dbReference type="ARBA" id="ARBA00000085"/>
    </source>
</evidence>
<evidence type="ECO:0000256" key="8">
    <source>
        <dbReference type="ARBA" id="ARBA00022692"/>
    </source>
</evidence>
<feature type="transmembrane region" description="Helical" evidence="16">
    <location>
        <begin position="51"/>
        <end position="75"/>
    </location>
</feature>